<dbReference type="Pfam" id="PF01408">
    <property type="entry name" value="GFO_IDH_MocA"/>
    <property type="match status" value="1"/>
</dbReference>
<dbReference type="PANTHER" id="PTHR43377:SF1">
    <property type="entry name" value="BILIVERDIN REDUCTASE A"/>
    <property type="match status" value="1"/>
</dbReference>
<feature type="domain" description="Gfo/Idh/MocA-like oxidoreductase N-terminal" evidence="1">
    <location>
        <begin position="13"/>
        <end position="129"/>
    </location>
</feature>
<dbReference type="SUPFAM" id="SSF55347">
    <property type="entry name" value="Glyceraldehyde-3-phosphate dehydrogenase-like, C-terminal domain"/>
    <property type="match status" value="1"/>
</dbReference>
<dbReference type="InterPro" id="IPR055170">
    <property type="entry name" value="GFO_IDH_MocA-like_dom"/>
</dbReference>
<keyword evidence="4" id="KW-1185">Reference proteome</keyword>
<organism evidence="3 4">
    <name type="scientific">Desulfofustis limnaeus</name>
    <dbReference type="NCBI Taxonomy" id="2740163"/>
    <lineage>
        <taxon>Bacteria</taxon>
        <taxon>Pseudomonadati</taxon>
        <taxon>Thermodesulfobacteriota</taxon>
        <taxon>Desulfobulbia</taxon>
        <taxon>Desulfobulbales</taxon>
        <taxon>Desulfocapsaceae</taxon>
        <taxon>Desulfofustis</taxon>
    </lineage>
</organism>
<dbReference type="InterPro" id="IPR051450">
    <property type="entry name" value="Gfo/Idh/MocA_Oxidoreductases"/>
</dbReference>
<evidence type="ECO:0000313" key="3">
    <source>
        <dbReference type="EMBL" id="BDD85877.1"/>
    </source>
</evidence>
<reference evidence="3 4" key="1">
    <citation type="submission" date="2022-01" db="EMBL/GenBank/DDBJ databases">
        <title>Desulfofustis limnae sp. nov., a novel mesophilic sulfate-reducing bacterium isolated from marsh soil.</title>
        <authorList>
            <person name="Watanabe M."/>
            <person name="Takahashi A."/>
            <person name="Kojima H."/>
            <person name="Fukui M."/>
        </authorList>
    </citation>
    <scope>NUCLEOTIDE SEQUENCE [LARGE SCALE GENOMIC DNA]</scope>
    <source>
        <strain evidence="3 4">PPLL</strain>
    </source>
</reference>
<evidence type="ECO:0000313" key="4">
    <source>
        <dbReference type="Proteomes" id="UP000830055"/>
    </source>
</evidence>
<gene>
    <name evidence="3" type="ORF">DPPLL_02420</name>
</gene>
<name>A0ABM7W4P2_9BACT</name>
<dbReference type="Gene3D" id="3.40.50.720">
    <property type="entry name" value="NAD(P)-binding Rossmann-like Domain"/>
    <property type="match status" value="1"/>
</dbReference>
<dbReference type="Pfam" id="PF22725">
    <property type="entry name" value="GFO_IDH_MocA_C3"/>
    <property type="match status" value="1"/>
</dbReference>
<evidence type="ECO:0000259" key="2">
    <source>
        <dbReference type="Pfam" id="PF22725"/>
    </source>
</evidence>
<dbReference type="InterPro" id="IPR036291">
    <property type="entry name" value="NAD(P)-bd_dom_sf"/>
</dbReference>
<proteinExistence type="predicted"/>
<feature type="domain" description="GFO/IDH/MocA-like oxidoreductase" evidence="2">
    <location>
        <begin position="152"/>
        <end position="253"/>
    </location>
</feature>
<dbReference type="PANTHER" id="PTHR43377">
    <property type="entry name" value="BILIVERDIN REDUCTASE A"/>
    <property type="match status" value="1"/>
</dbReference>
<dbReference type="Gene3D" id="3.30.360.10">
    <property type="entry name" value="Dihydrodipicolinate Reductase, domain 2"/>
    <property type="match status" value="1"/>
</dbReference>
<protein>
    <submittedName>
        <fullName evidence="3">Oxidoreductase</fullName>
    </submittedName>
</protein>
<dbReference type="SUPFAM" id="SSF51735">
    <property type="entry name" value="NAD(P)-binding Rossmann-fold domains"/>
    <property type="match status" value="1"/>
</dbReference>
<accession>A0ABM7W4P2</accession>
<sequence>MGSDPATVGGKAMRIGIIGTGRHGSRYAKHIVNDCHELKLSALSRRTEYGGTQAENWGCRWFPDWRDLVRDKDVEAVIAAVPPILNREIARCCARHGKPLLLEKPLAVDVGAGIELVRSMRAAGVPLTIAQTLRYNPVIRRLREIVPEQGRLHTIYANQRIEPSPLSWLDEPAVAGAGITLHIAVHVFDALSFITGLRVRRLQAWCSRERAGKLEDLAQIRVEMENGVTGLIEVSKLSSGRSGRYEFVCSAAQVHGDQVHGHVCRLTGTTATTVADFPSTPTIPLLLQDWQRFLAGAGSNPITGEDGLVAVVLADACLRSSQTGRPVDIVTEFGF</sequence>
<evidence type="ECO:0000259" key="1">
    <source>
        <dbReference type="Pfam" id="PF01408"/>
    </source>
</evidence>
<dbReference type="InterPro" id="IPR000683">
    <property type="entry name" value="Gfo/Idh/MocA-like_OxRdtase_N"/>
</dbReference>
<dbReference type="Proteomes" id="UP000830055">
    <property type="component" value="Chromosome"/>
</dbReference>
<dbReference type="EMBL" id="AP025516">
    <property type="protein sequence ID" value="BDD85877.1"/>
    <property type="molecule type" value="Genomic_DNA"/>
</dbReference>